<evidence type="ECO:0000256" key="1">
    <source>
        <dbReference type="SAM" id="MobiDB-lite"/>
    </source>
</evidence>
<name>A0A9P7N6I0_9HYPO</name>
<organism evidence="2 3">
    <name type="scientific">Claviceps pusilla</name>
    <dbReference type="NCBI Taxonomy" id="123648"/>
    <lineage>
        <taxon>Eukaryota</taxon>
        <taxon>Fungi</taxon>
        <taxon>Dikarya</taxon>
        <taxon>Ascomycota</taxon>
        <taxon>Pezizomycotina</taxon>
        <taxon>Sordariomycetes</taxon>
        <taxon>Hypocreomycetidae</taxon>
        <taxon>Hypocreales</taxon>
        <taxon>Clavicipitaceae</taxon>
        <taxon>Claviceps</taxon>
    </lineage>
</organism>
<dbReference type="EMBL" id="SRPW01001774">
    <property type="protein sequence ID" value="KAG5999179.1"/>
    <property type="molecule type" value="Genomic_DNA"/>
</dbReference>
<dbReference type="Proteomes" id="UP000748025">
    <property type="component" value="Unassembled WGS sequence"/>
</dbReference>
<dbReference type="AlphaFoldDB" id="A0A9P7N6I0"/>
<evidence type="ECO:0000313" key="2">
    <source>
        <dbReference type="EMBL" id="KAG5999179.1"/>
    </source>
</evidence>
<evidence type="ECO:0000313" key="3">
    <source>
        <dbReference type="Proteomes" id="UP000748025"/>
    </source>
</evidence>
<keyword evidence="3" id="KW-1185">Reference proteome</keyword>
<gene>
    <name evidence="2" type="ORF">E4U43_002249</name>
</gene>
<proteinExistence type="predicted"/>
<protein>
    <submittedName>
        <fullName evidence="2">Uncharacterized protein</fullName>
    </submittedName>
</protein>
<feature type="region of interest" description="Disordered" evidence="1">
    <location>
        <begin position="1"/>
        <end position="31"/>
    </location>
</feature>
<accession>A0A9P7N6I0</accession>
<sequence length="98" mass="10828">MPRLSTIQDQEHTTSGGEFWTGGTTCRPERMQTGKTRQIGLVRFCVYPFSTCRGFWLADKNKILASPASPGLRGQNGAGLARIVRSFPNPTQPSQYLP</sequence>
<comment type="caution">
    <text evidence="2">The sequence shown here is derived from an EMBL/GenBank/DDBJ whole genome shotgun (WGS) entry which is preliminary data.</text>
</comment>
<reference evidence="2" key="1">
    <citation type="journal article" date="2020" name="bioRxiv">
        <title>Whole genome comparisons of ergot fungi reveals the divergence and evolution of species within the genus Claviceps are the result of varying mechanisms driving genome evolution and host range expansion.</title>
        <authorList>
            <person name="Wyka S.A."/>
            <person name="Mondo S.J."/>
            <person name="Liu M."/>
            <person name="Dettman J."/>
            <person name="Nalam V."/>
            <person name="Broders K.D."/>
        </authorList>
    </citation>
    <scope>NUCLEOTIDE SEQUENCE</scope>
    <source>
        <strain evidence="2">CCC 602</strain>
    </source>
</reference>
<feature type="compositionally biased region" description="Polar residues" evidence="1">
    <location>
        <begin position="1"/>
        <end position="16"/>
    </location>
</feature>